<comment type="caution">
    <text evidence="1">The sequence shown here is derived from an EMBL/GenBank/DDBJ whole genome shotgun (WGS) entry which is preliminary data.</text>
</comment>
<reference evidence="1 2" key="1">
    <citation type="submission" date="2024-02" db="EMBL/GenBank/DDBJ databases">
        <title>Chromosome-scale genome assembly of the rough periwinkle Littorina saxatilis.</title>
        <authorList>
            <person name="De Jode A."/>
            <person name="Faria R."/>
            <person name="Formenti G."/>
            <person name="Sims Y."/>
            <person name="Smith T.P."/>
            <person name="Tracey A."/>
            <person name="Wood J.M.D."/>
            <person name="Zagrodzka Z.B."/>
            <person name="Johannesson K."/>
            <person name="Butlin R.K."/>
            <person name="Leder E.H."/>
        </authorList>
    </citation>
    <scope>NUCLEOTIDE SEQUENCE [LARGE SCALE GENOMIC DNA]</scope>
    <source>
        <strain evidence="1">Snail1</strain>
        <tissue evidence="1">Muscle</tissue>
    </source>
</reference>
<evidence type="ECO:0000313" key="1">
    <source>
        <dbReference type="EMBL" id="KAK7107313.1"/>
    </source>
</evidence>
<protein>
    <submittedName>
        <fullName evidence="1">Uncharacterized protein</fullName>
    </submittedName>
</protein>
<dbReference type="PANTHER" id="PTHR14330">
    <property type="entry name" value="A-KINASE-INTERACTING PROTEIN 1"/>
    <property type="match status" value="1"/>
</dbReference>
<accession>A0AAN9GFS7</accession>
<organism evidence="1 2">
    <name type="scientific">Littorina saxatilis</name>
    <dbReference type="NCBI Taxonomy" id="31220"/>
    <lineage>
        <taxon>Eukaryota</taxon>
        <taxon>Metazoa</taxon>
        <taxon>Spiralia</taxon>
        <taxon>Lophotrochozoa</taxon>
        <taxon>Mollusca</taxon>
        <taxon>Gastropoda</taxon>
        <taxon>Caenogastropoda</taxon>
        <taxon>Littorinimorpha</taxon>
        <taxon>Littorinoidea</taxon>
        <taxon>Littorinidae</taxon>
        <taxon>Littorina</taxon>
    </lineage>
</organism>
<sequence>MARKPVYGYRWAESTLERAGRKGEEVYLRAVSRRVAWSPVKLPYSPYEEDMEVKTVEDAFAAMMTNLQLAARECKRYHCNNQHVKENRGSYEHCARFHTVSVAEPVHKRLKGNPVQQEEMIHVELPKGDYSVTAQNMETKAKRTDIIHVETLPVTLDFAL</sequence>
<proteinExistence type="predicted"/>
<keyword evidence="2" id="KW-1185">Reference proteome</keyword>
<name>A0AAN9GFS7_9CAEN</name>
<dbReference type="EMBL" id="JBAMIC010000004">
    <property type="protein sequence ID" value="KAK7107313.1"/>
    <property type="molecule type" value="Genomic_DNA"/>
</dbReference>
<dbReference type="GO" id="GO:1901222">
    <property type="term" value="P:regulation of non-canonical NF-kappaB signal transduction"/>
    <property type="evidence" value="ECO:0007669"/>
    <property type="project" value="InterPro"/>
</dbReference>
<dbReference type="PANTHER" id="PTHR14330:SF2">
    <property type="entry name" value="A-KINASE-INTERACTING PROTEIN 1"/>
    <property type="match status" value="1"/>
</dbReference>
<dbReference type="GO" id="GO:0005654">
    <property type="term" value="C:nucleoplasm"/>
    <property type="evidence" value="ECO:0007669"/>
    <property type="project" value="TreeGrafter"/>
</dbReference>
<dbReference type="Proteomes" id="UP001374579">
    <property type="component" value="Unassembled WGS sequence"/>
</dbReference>
<dbReference type="AlphaFoldDB" id="A0AAN9GFS7"/>
<gene>
    <name evidence="1" type="ORF">V1264_015260</name>
</gene>
<evidence type="ECO:0000313" key="2">
    <source>
        <dbReference type="Proteomes" id="UP001374579"/>
    </source>
</evidence>
<dbReference type="InterPro" id="IPR033214">
    <property type="entry name" value="AKIP1"/>
</dbReference>